<dbReference type="RefSeq" id="XP_033445825.1">
    <property type="nucleotide sequence ID" value="XM_033593536.1"/>
</dbReference>
<gene>
    <name evidence="2" type="ORF">M421DRAFT_423665</name>
</gene>
<dbReference type="GeneID" id="54351204"/>
<feature type="region of interest" description="Disordered" evidence="1">
    <location>
        <begin position="1"/>
        <end position="29"/>
    </location>
</feature>
<evidence type="ECO:0000256" key="1">
    <source>
        <dbReference type="SAM" id="MobiDB-lite"/>
    </source>
</evidence>
<protein>
    <submittedName>
        <fullName evidence="2">Uncharacterized protein</fullName>
    </submittedName>
</protein>
<dbReference type="GO" id="GO:0000812">
    <property type="term" value="C:Swr1 complex"/>
    <property type="evidence" value="ECO:0007669"/>
    <property type="project" value="InterPro"/>
</dbReference>
<feature type="compositionally biased region" description="Pro residues" evidence="1">
    <location>
        <begin position="157"/>
        <end position="173"/>
    </location>
</feature>
<accession>A0A6A5RDP5</accession>
<reference evidence="2" key="1">
    <citation type="journal article" date="2020" name="Stud. Mycol.">
        <title>101 Dothideomycetes genomes: a test case for predicting lifestyles and emergence of pathogens.</title>
        <authorList>
            <person name="Haridas S."/>
            <person name="Albert R."/>
            <person name="Binder M."/>
            <person name="Bloem J."/>
            <person name="Labutti K."/>
            <person name="Salamov A."/>
            <person name="Andreopoulos B."/>
            <person name="Baker S."/>
            <person name="Barry K."/>
            <person name="Bills G."/>
            <person name="Bluhm B."/>
            <person name="Cannon C."/>
            <person name="Castanera R."/>
            <person name="Culley D."/>
            <person name="Daum C."/>
            <person name="Ezra D."/>
            <person name="Gonzalez J."/>
            <person name="Henrissat B."/>
            <person name="Kuo A."/>
            <person name="Liang C."/>
            <person name="Lipzen A."/>
            <person name="Lutzoni F."/>
            <person name="Magnuson J."/>
            <person name="Mondo S."/>
            <person name="Nolan M."/>
            <person name="Ohm R."/>
            <person name="Pangilinan J."/>
            <person name="Park H.-J."/>
            <person name="Ramirez L."/>
            <person name="Alfaro M."/>
            <person name="Sun H."/>
            <person name="Tritt A."/>
            <person name="Yoshinaga Y."/>
            <person name="Zwiers L.-H."/>
            <person name="Turgeon B."/>
            <person name="Goodwin S."/>
            <person name="Spatafora J."/>
            <person name="Crous P."/>
            <person name="Grigoriev I."/>
        </authorList>
    </citation>
    <scope>NUCLEOTIDE SEQUENCE</scope>
    <source>
        <strain evidence="2">CBS 183.55</strain>
    </source>
</reference>
<feature type="compositionally biased region" description="Gly residues" evidence="1">
    <location>
        <begin position="135"/>
        <end position="153"/>
    </location>
</feature>
<dbReference type="GO" id="GO:0140849">
    <property type="term" value="F:ATP-dependent H2AZ histone chaperone activity"/>
    <property type="evidence" value="ECO:0007669"/>
    <property type="project" value="InterPro"/>
</dbReference>
<dbReference type="PANTHER" id="PTHR28108:SF1">
    <property type="entry name" value="SWR1-COMPLEX PROTEIN 3"/>
    <property type="match status" value="1"/>
</dbReference>
<dbReference type="AlphaFoldDB" id="A0A6A5RDP5"/>
<feature type="region of interest" description="Disordered" evidence="1">
    <location>
        <begin position="135"/>
        <end position="186"/>
    </location>
</feature>
<sequence length="186" mass="18173">MNGPPPPPPKHGENPKTTGGSHAPPGSGGGLPPGNYDIFIIPPHSSGGGFVYLPSLQVQRNSFIAGIASTLASIAVWKVMEPHVKQYFQMATQSVSSGNNGTILLLVLVGVAGWVFGQTQGGGKFGAFGPGSGPQGATGAGAGAGAAGAGAGYQHGSPPPNGNFPGAGGPPPQGASGSWGGYQQHG</sequence>
<name>A0A6A5RDP5_9PLEO</name>
<dbReference type="Proteomes" id="UP000800082">
    <property type="component" value="Unassembled WGS sequence"/>
</dbReference>
<dbReference type="OrthoDB" id="5421842at2759"/>
<proteinExistence type="predicted"/>
<evidence type="ECO:0000313" key="3">
    <source>
        <dbReference type="Proteomes" id="UP000800082"/>
    </source>
</evidence>
<keyword evidence="3" id="KW-1185">Reference proteome</keyword>
<dbReference type="InterPro" id="IPR037651">
    <property type="entry name" value="Swc3"/>
</dbReference>
<dbReference type="PANTHER" id="PTHR28108">
    <property type="entry name" value="SWR1-COMPLEX PROTEIN 3"/>
    <property type="match status" value="1"/>
</dbReference>
<evidence type="ECO:0000313" key="2">
    <source>
        <dbReference type="EMBL" id="KAF1925573.1"/>
    </source>
</evidence>
<organism evidence="2 3">
    <name type="scientific">Didymella exigua CBS 183.55</name>
    <dbReference type="NCBI Taxonomy" id="1150837"/>
    <lineage>
        <taxon>Eukaryota</taxon>
        <taxon>Fungi</taxon>
        <taxon>Dikarya</taxon>
        <taxon>Ascomycota</taxon>
        <taxon>Pezizomycotina</taxon>
        <taxon>Dothideomycetes</taxon>
        <taxon>Pleosporomycetidae</taxon>
        <taxon>Pleosporales</taxon>
        <taxon>Pleosporineae</taxon>
        <taxon>Didymellaceae</taxon>
        <taxon>Didymella</taxon>
    </lineage>
</organism>
<dbReference type="EMBL" id="ML978983">
    <property type="protein sequence ID" value="KAF1925573.1"/>
    <property type="molecule type" value="Genomic_DNA"/>
</dbReference>